<name>A0A542Y3B5_9MICO</name>
<evidence type="ECO:0000313" key="2">
    <source>
        <dbReference type="EMBL" id="TQL42561.1"/>
    </source>
</evidence>
<dbReference type="InterPro" id="IPR036388">
    <property type="entry name" value="WH-like_DNA-bd_sf"/>
</dbReference>
<dbReference type="Gene3D" id="1.10.10.10">
    <property type="entry name" value="Winged helix-like DNA-binding domain superfamily/Winged helix DNA-binding domain"/>
    <property type="match status" value="1"/>
</dbReference>
<organism evidence="2 3">
    <name type="scientific">Leucobacter komagatae</name>
    <dbReference type="NCBI Taxonomy" id="55969"/>
    <lineage>
        <taxon>Bacteria</taxon>
        <taxon>Bacillati</taxon>
        <taxon>Actinomycetota</taxon>
        <taxon>Actinomycetes</taxon>
        <taxon>Micrococcales</taxon>
        <taxon>Microbacteriaceae</taxon>
        <taxon>Leucobacter</taxon>
    </lineage>
</organism>
<dbReference type="AlphaFoldDB" id="A0A542Y3B5"/>
<gene>
    <name evidence="2" type="ORF">FB468_0563</name>
</gene>
<feature type="compositionally biased region" description="Basic and acidic residues" evidence="1">
    <location>
        <begin position="154"/>
        <end position="163"/>
    </location>
</feature>
<evidence type="ECO:0000256" key="1">
    <source>
        <dbReference type="SAM" id="MobiDB-lite"/>
    </source>
</evidence>
<feature type="region of interest" description="Disordered" evidence="1">
    <location>
        <begin position="95"/>
        <end position="218"/>
    </location>
</feature>
<evidence type="ECO:0000313" key="3">
    <source>
        <dbReference type="Proteomes" id="UP000319094"/>
    </source>
</evidence>
<keyword evidence="3" id="KW-1185">Reference proteome</keyword>
<dbReference type="RefSeq" id="WP_141886001.1">
    <property type="nucleotide sequence ID" value="NZ_BAAAUY010000004.1"/>
</dbReference>
<proteinExistence type="predicted"/>
<sequence length="287" mass="30556">MSLESTALVWAHSKADGAALLAILCIADHDGDGGSWPSMETIAHRARVTRDTARKLVRKLEAMGEIVTDTNGGGGLRTASHMRTNRYEITIECPPTCDHSARHRERPEPVDNTPQPNGGVPSARRGAPQPHGGANHPLTTHLGNSELDLGDLGGDDRVSKSESEGQADYGSWHPGAQVAEAMRQAAVEADRQPVKRPDYSKPAGKIATTPPAPTVPRFDPATIPARPELVSAEQQKLNVKAEQFACPDGFGTGKGSRHWCPPTDAACVRCGADVADILNLESLEPQP</sequence>
<protein>
    <submittedName>
        <fullName evidence="2">Helix-turn-helix protein</fullName>
    </submittedName>
</protein>
<comment type="caution">
    <text evidence="2">The sequence shown here is derived from an EMBL/GenBank/DDBJ whole genome shotgun (WGS) entry which is preliminary data.</text>
</comment>
<dbReference type="Proteomes" id="UP000319094">
    <property type="component" value="Unassembled WGS sequence"/>
</dbReference>
<feature type="compositionally biased region" description="Basic and acidic residues" evidence="1">
    <location>
        <begin position="188"/>
        <end position="199"/>
    </location>
</feature>
<dbReference type="OrthoDB" id="5065456at2"/>
<dbReference type="Pfam" id="PF13730">
    <property type="entry name" value="HTH_36"/>
    <property type="match status" value="1"/>
</dbReference>
<accession>A0A542Y3B5</accession>
<reference evidence="2 3" key="1">
    <citation type="submission" date="2019-06" db="EMBL/GenBank/DDBJ databases">
        <title>Sequencing the genomes of 1000 actinobacteria strains.</title>
        <authorList>
            <person name="Klenk H.-P."/>
        </authorList>
    </citation>
    <scope>NUCLEOTIDE SEQUENCE [LARGE SCALE GENOMIC DNA]</scope>
    <source>
        <strain evidence="2 3">DSM 8803</strain>
    </source>
</reference>
<dbReference type="EMBL" id="VFON01000001">
    <property type="protein sequence ID" value="TQL42561.1"/>
    <property type="molecule type" value="Genomic_DNA"/>
</dbReference>